<dbReference type="PANTHER" id="PTHR31056">
    <property type="entry name" value="TRANSMEMBRANE PROTEIN 179B"/>
    <property type="match status" value="1"/>
</dbReference>
<proteinExistence type="inferred from homology"/>
<evidence type="ECO:0000256" key="1">
    <source>
        <dbReference type="ARBA" id="ARBA00004141"/>
    </source>
</evidence>
<feature type="transmembrane region" description="Helical" evidence="6">
    <location>
        <begin position="21"/>
        <end position="45"/>
    </location>
</feature>
<feature type="transmembrane region" description="Helical" evidence="6">
    <location>
        <begin position="113"/>
        <end position="139"/>
    </location>
</feature>
<evidence type="ECO:0000256" key="4">
    <source>
        <dbReference type="ARBA" id="ARBA00023136"/>
    </source>
</evidence>
<dbReference type="InterPro" id="IPR029776">
    <property type="entry name" value="TMEM179B"/>
</dbReference>
<dbReference type="PANTHER" id="PTHR31056:SF1">
    <property type="entry name" value="TRANSMEMBRANE PROTEIN 179B"/>
    <property type="match status" value="1"/>
</dbReference>
<protein>
    <submittedName>
        <fullName evidence="7">Transmembrane protein 179B</fullName>
    </submittedName>
</protein>
<evidence type="ECO:0000256" key="5">
    <source>
        <dbReference type="ARBA" id="ARBA00093776"/>
    </source>
</evidence>
<accession>A0AAV4HST9</accession>
<comment type="similarity">
    <text evidence="5">Belongs to the TMEM179 family.</text>
</comment>
<evidence type="ECO:0000313" key="8">
    <source>
        <dbReference type="Proteomes" id="UP000762676"/>
    </source>
</evidence>
<evidence type="ECO:0000256" key="3">
    <source>
        <dbReference type="ARBA" id="ARBA00022989"/>
    </source>
</evidence>
<reference evidence="7 8" key="1">
    <citation type="journal article" date="2021" name="Elife">
        <title>Chloroplast acquisition without the gene transfer in kleptoplastic sea slugs, Plakobranchus ocellatus.</title>
        <authorList>
            <person name="Maeda T."/>
            <person name="Takahashi S."/>
            <person name="Yoshida T."/>
            <person name="Shimamura S."/>
            <person name="Takaki Y."/>
            <person name="Nagai Y."/>
            <person name="Toyoda A."/>
            <person name="Suzuki Y."/>
            <person name="Arimoto A."/>
            <person name="Ishii H."/>
            <person name="Satoh N."/>
            <person name="Nishiyama T."/>
            <person name="Hasebe M."/>
            <person name="Maruyama T."/>
            <person name="Minagawa J."/>
            <person name="Obokata J."/>
            <person name="Shigenobu S."/>
        </authorList>
    </citation>
    <scope>NUCLEOTIDE SEQUENCE [LARGE SCALE GENOMIC DNA]</scope>
</reference>
<evidence type="ECO:0000256" key="2">
    <source>
        <dbReference type="ARBA" id="ARBA00022692"/>
    </source>
</evidence>
<comment type="caution">
    <text evidence="7">The sequence shown here is derived from an EMBL/GenBank/DDBJ whole genome shotgun (WGS) entry which is preliminary data.</text>
</comment>
<feature type="transmembrane region" description="Helical" evidence="6">
    <location>
        <begin position="65"/>
        <end position="92"/>
    </location>
</feature>
<keyword evidence="2 6" id="KW-0812">Transmembrane</keyword>
<dbReference type="Proteomes" id="UP000762676">
    <property type="component" value="Unassembled WGS sequence"/>
</dbReference>
<feature type="transmembrane region" description="Helical" evidence="6">
    <location>
        <begin position="182"/>
        <end position="202"/>
    </location>
</feature>
<gene>
    <name evidence="7" type="ORF">ElyMa_004556900</name>
</gene>
<evidence type="ECO:0000256" key="6">
    <source>
        <dbReference type="SAM" id="Phobius"/>
    </source>
</evidence>
<organism evidence="7 8">
    <name type="scientific">Elysia marginata</name>
    <dbReference type="NCBI Taxonomy" id="1093978"/>
    <lineage>
        <taxon>Eukaryota</taxon>
        <taxon>Metazoa</taxon>
        <taxon>Spiralia</taxon>
        <taxon>Lophotrochozoa</taxon>
        <taxon>Mollusca</taxon>
        <taxon>Gastropoda</taxon>
        <taxon>Heterobranchia</taxon>
        <taxon>Euthyneura</taxon>
        <taxon>Panpulmonata</taxon>
        <taxon>Sacoglossa</taxon>
        <taxon>Placobranchoidea</taxon>
        <taxon>Plakobranchidae</taxon>
        <taxon>Elysia</taxon>
    </lineage>
</organism>
<dbReference type="EMBL" id="BMAT01009182">
    <property type="protein sequence ID" value="GFS00511.1"/>
    <property type="molecule type" value="Genomic_DNA"/>
</dbReference>
<keyword evidence="8" id="KW-1185">Reference proteome</keyword>
<comment type="subcellular location">
    <subcellularLocation>
        <location evidence="1">Membrane</location>
        <topology evidence="1">Multi-pass membrane protein</topology>
    </subcellularLocation>
</comment>
<dbReference type="AlphaFoldDB" id="A0AAV4HST9"/>
<name>A0AAV4HST9_9GAST</name>
<dbReference type="InterPro" id="IPR059010">
    <property type="entry name" value="TMEM179-179B"/>
</dbReference>
<dbReference type="Pfam" id="PF26158">
    <property type="entry name" value="Claudin_TMEM179-179B"/>
    <property type="match status" value="1"/>
</dbReference>
<keyword evidence="4 6" id="KW-0472">Membrane</keyword>
<evidence type="ECO:0000313" key="7">
    <source>
        <dbReference type="EMBL" id="GFS00511.1"/>
    </source>
</evidence>
<sequence length="228" mass="24552">MASDDTAPAFYPEWAKKSKQITIAGMICCGVLIILCLLIFIPLAVTKYEAGGSCFLYADTFGFGASSVCDYCIAIAVVLLILCAGRLGLLVYKFLEKPEHPVIEKASKWFSLYGVHLVIVLIDVALLVLLLVVACLVSVGTAHLCNSLFGSRSKCSDGNGVILPDESVSRSFHTSLSISETAAWIGFLFWLLVVIFEVYVAWKKDTLQPITSRMANLKGGDKGGSSAV</sequence>
<keyword evidence="3 6" id="KW-1133">Transmembrane helix</keyword>